<proteinExistence type="inferred from homology"/>
<dbReference type="GO" id="GO:0009279">
    <property type="term" value="C:cell outer membrane"/>
    <property type="evidence" value="ECO:0007669"/>
    <property type="project" value="TreeGrafter"/>
</dbReference>
<keyword evidence="3 5" id="KW-0063">Aspartyl esterase</keyword>
<dbReference type="EC" id="3.1.1.11" evidence="5"/>
<evidence type="ECO:0000256" key="1">
    <source>
        <dbReference type="ARBA" id="ARBA00008891"/>
    </source>
</evidence>
<dbReference type="Proteomes" id="UP000488299">
    <property type="component" value="Unassembled WGS sequence"/>
</dbReference>
<reference evidence="7 8" key="1">
    <citation type="submission" date="2019-10" db="EMBL/GenBank/DDBJ databases">
        <title>Rudanella paleaurantiibacter sp. nov., isolated from sludge.</title>
        <authorList>
            <person name="Xu S.Q."/>
        </authorList>
    </citation>
    <scope>NUCLEOTIDE SEQUENCE [LARGE SCALE GENOMIC DNA]</scope>
    <source>
        <strain evidence="7 8">HX-22-17</strain>
    </source>
</reference>
<comment type="caution">
    <text evidence="7">The sequence shown here is derived from an EMBL/GenBank/DDBJ whole genome shotgun (WGS) entry which is preliminary data.</text>
</comment>
<evidence type="ECO:0000256" key="2">
    <source>
        <dbReference type="ARBA" id="ARBA00022801"/>
    </source>
</evidence>
<dbReference type="EMBL" id="WELI01000003">
    <property type="protein sequence ID" value="KAB7730968.1"/>
    <property type="molecule type" value="Genomic_DNA"/>
</dbReference>
<comment type="pathway">
    <text evidence="5">Glycan metabolism; pectin degradation; 2-dehydro-3-deoxy-D-gluconate from pectin: step 1/5.</text>
</comment>
<name>A0A7J5TZQ1_9BACT</name>
<dbReference type="InterPro" id="IPR012334">
    <property type="entry name" value="Pectin_lyas_fold"/>
</dbReference>
<evidence type="ECO:0000259" key="6">
    <source>
        <dbReference type="Pfam" id="PF01095"/>
    </source>
</evidence>
<dbReference type="GO" id="GO:0042545">
    <property type="term" value="P:cell wall modification"/>
    <property type="evidence" value="ECO:0007669"/>
    <property type="project" value="UniProtKB-UniRule"/>
</dbReference>
<comment type="catalytic activity">
    <reaction evidence="5">
        <text>[(1-&gt;4)-alpha-D-galacturonosyl methyl ester](n) + n H2O = [(1-&gt;4)-alpha-D-galacturonosyl](n) + n methanol + n H(+)</text>
        <dbReference type="Rhea" id="RHEA:22380"/>
        <dbReference type="Rhea" id="RHEA-COMP:14570"/>
        <dbReference type="Rhea" id="RHEA-COMP:14573"/>
        <dbReference type="ChEBI" id="CHEBI:15377"/>
        <dbReference type="ChEBI" id="CHEBI:15378"/>
        <dbReference type="ChEBI" id="CHEBI:17790"/>
        <dbReference type="ChEBI" id="CHEBI:140522"/>
        <dbReference type="ChEBI" id="CHEBI:140523"/>
        <dbReference type="EC" id="3.1.1.11"/>
    </reaction>
</comment>
<dbReference type="GO" id="GO:0030599">
    <property type="term" value="F:pectinesterase activity"/>
    <property type="evidence" value="ECO:0007669"/>
    <property type="project" value="UniProtKB-UniRule"/>
</dbReference>
<dbReference type="SUPFAM" id="SSF51126">
    <property type="entry name" value="Pectin lyase-like"/>
    <property type="match status" value="1"/>
</dbReference>
<accession>A0A7J5TZQ1</accession>
<evidence type="ECO:0000313" key="8">
    <source>
        <dbReference type="Proteomes" id="UP000488299"/>
    </source>
</evidence>
<gene>
    <name evidence="7" type="ORF">F5984_09045</name>
</gene>
<dbReference type="AlphaFoldDB" id="A0A7J5TZQ1"/>
<evidence type="ECO:0000256" key="4">
    <source>
        <dbReference type="PROSITE-ProRule" id="PRU10040"/>
    </source>
</evidence>
<dbReference type="UniPathway" id="UPA00545">
    <property type="reaction ID" value="UER00823"/>
</dbReference>
<dbReference type="Pfam" id="PF01095">
    <property type="entry name" value="Pectinesterase"/>
    <property type="match status" value="1"/>
</dbReference>
<keyword evidence="8" id="KW-1185">Reference proteome</keyword>
<protein>
    <recommendedName>
        <fullName evidence="5">Pectinesterase</fullName>
        <ecNumber evidence="5">3.1.1.11</ecNumber>
    </recommendedName>
</protein>
<evidence type="ECO:0000256" key="3">
    <source>
        <dbReference type="ARBA" id="ARBA00023085"/>
    </source>
</evidence>
<dbReference type="Gene3D" id="2.160.20.10">
    <property type="entry name" value="Single-stranded right-handed beta-helix, Pectin lyase-like"/>
    <property type="match status" value="1"/>
</dbReference>
<dbReference type="GO" id="GO:0045490">
    <property type="term" value="P:pectin catabolic process"/>
    <property type="evidence" value="ECO:0007669"/>
    <property type="project" value="UniProtKB-UniRule"/>
</dbReference>
<evidence type="ECO:0000256" key="5">
    <source>
        <dbReference type="RuleBase" id="RU000589"/>
    </source>
</evidence>
<feature type="domain" description="Pectinesterase catalytic" evidence="6">
    <location>
        <begin position="33"/>
        <end position="323"/>
    </location>
</feature>
<evidence type="ECO:0000313" key="7">
    <source>
        <dbReference type="EMBL" id="KAB7730968.1"/>
    </source>
</evidence>
<dbReference type="PANTHER" id="PTHR31321">
    <property type="entry name" value="ACYL-COA THIOESTER HYDROLASE YBHC-RELATED"/>
    <property type="match status" value="1"/>
</dbReference>
<dbReference type="InterPro" id="IPR000070">
    <property type="entry name" value="Pectinesterase_cat"/>
</dbReference>
<dbReference type="RefSeq" id="WP_152123958.1">
    <property type="nucleotide sequence ID" value="NZ_WELI01000003.1"/>
</dbReference>
<keyword evidence="2 5" id="KW-0378">Hydrolase</keyword>
<sequence>MGKLIRNRLPGAIWILGLSLLLASVSYAQKKRITVAQDGSGDYRTVQEALSTVPANNRSPITILIKKGVYKEKLTLDSTQHFVTLIGEDKQSTILTYDDFSGRTVTLPSGVSQKLTTSTSGSFYIFGNDFRAENLTFENTAGPVGQAVAAFVTGDRVVFVNCRFLGFQDTLYTGSPRHWGRQYYKDCYIEGTTDFIFGSATAIFDHCTIFSKKGGQYVTAASTPENQPVGYVFVNCTLTGNAPTGTVYLGRPWRNFAKTVFINSQLGEHIHPAGWHNWNKPEAEKTTVYAEYNSKGPGATPQQRTPWTKQLTSAEADGYRPKAVFGGDTRWMKARRR</sequence>
<dbReference type="PANTHER" id="PTHR31321:SF57">
    <property type="entry name" value="PECTINESTERASE 53-RELATED"/>
    <property type="match status" value="1"/>
</dbReference>
<feature type="active site" evidence="4">
    <location>
        <position position="194"/>
    </location>
</feature>
<dbReference type="InterPro" id="IPR011050">
    <property type="entry name" value="Pectin_lyase_fold/virulence"/>
</dbReference>
<dbReference type="InterPro" id="IPR033131">
    <property type="entry name" value="Pectinesterase_Asp_AS"/>
</dbReference>
<dbReference type="PROSITE" id="PS00503">
    <property type="entry name" value="PECTINESTERASE_2"/>
    <property type="match status" value="1"/>
</dbReference>
<comment type="similarity">
    <text evidence="1">Belongs to the pectinesterase family.</text>
</comment>
<organism evidence="7 8">
    <name type="scientific">Rudanella paleaurantiibacter</name>
    <dbReference type="NCBI Taxonomy" id="2614655"/>
    <lineage>
        <taxon>Bacteria</taxon>
        <taxon>Pseudomonadati</taxon>
        <taxon>Bacteroidota</taxon>
        <taxon>Cytophagia</taxon>
        <taxon>Cytophagales</taxon>
        <taxon>Cytophagaceae</taxon>
        <taxon>Rudanella</taxon>
    </lineage>
</organism>